<protein>
    <submittedName>
        <fullName evidence="1">Uncharacterized protein</fullName>
    </submittedName>
</protein>
<name>A0A1H7MMD5_RUMAL</name>
<reference evidence="1 2" key="1">
    <citation type="submission" date="2016-10" db="EMBL/GenBank/DDBJ databases">
        <authorList>
            <person name="de Groot N.N."/>
        </authorList>
    </citation>
    <scope>NUCLEOTIDE SEQUENCE [LARGE SCALE GENOMIC DNA]</scope>
    <source>
        <strain evidence="1 2">KH2T6</strain>
    </source>
</reference>
<dbReference type="AlphaFoldDB" id="A0A1H7MMD5"/>
<evidence type="ECO:0000313" key="2">
    <source>
        <dbReference type="Proteomes" id="UP000186015"/>
    </source>
</evidence>
<accession>A0A1H7MMD5</accession>
<dbReference type="EMBL" id="FOAT01000012">
    <property type="protein sequence ID" value="SEL12304.1"/>
    <property type="molecule type" value="Genomic_DNA"/>
</dbReference>
<organism evidence="1 2">
    <name type="scientific">Ruminococcus albus</name>
    <dbReference type="NCBI Taxonomy" id="1264"/>
    <lineage>
        <taxon>Bacteria</taxon>
        <taxon>Bacillati</taxon>
        <taxon>Bacillota</taxon>
        <taxon>Clostridia</taxon>
        <taxon>Eubacteriales</taxon>
        <taxon>Oscillospiraceae</taxon>
        <taxon>Ruminococcus</taxon>
    </lineage>
</organism>
<dbReference type="Proteomes" id="UP000186015">
    <property type="component" value="Unassembled WGS sequence"/>
</dbReference>
<proteinExistence type="predicted"/>
<evidence type="ECO:0000313" key="1">
    <source>
        <dbReference type="EMBL" id="SEL12304.1"/>
    </source>
</evidence>
<gene>
    <name evidence="1" type="ORF">SAMN05216469_11251</name>
</gene>
<sequence length="66" mass="7452">MSVVIGNVIFMKSDDDRFTWEAHRPDVHGVVAWVSVLPGDVEVHNRVSVEHYSTLEEAARAIEQYG</sequence>
<dbReference type="RefSeq" id="WP_074834245.1">
    <property type="nucleotide sequence ID" value="NZ_FOAT01000012.1"/>
</dbReference>